<proteinExistence type="inferred from homology"/>
<evidence type="ECO:0000256" key="1">
    <source>
        <dbReference type="ARBA" id="ARBA00004141"/>
    </source>
</evidence>
<dbReference type="Pfam" id="PF03908">
    <property type="entry name" value="Sec20"/>
    <property type="match status" value="1"/>
</dbReference>
<comment type="caution">
    <text evidence="12">The sequence shown here is derived from an EMBL/GenBank/DDBJ whole genome shotgun (WGS) entry which is preliminary data.</text>
</comment>
<dbReference type="AlphaFoldDB" id="A0AAD6M880"/>
<dbReference type="GO" id="GO:0015031">
    <property type="term" value="P:protein transport"/>
    <property type="evidence" value="ECO:0007669"/>
    <property type="project" value="UniProtKB-KW"/>
</dbReference>
<accession>A0AAD6M880</accession>
<feature type="transmembrane region" description="Helical" evidence="10">
    <location>
        <begin position="12"/>
        <end position="30"/>
    </location>
</feature>
<dbReference type="Pfam" id="PF03151">
    <property type="entry name" value="TPT"/>
    <property type="match status" value="1"/>
</dbReference>
<name>A0AAD6M880_9ROSI</name>
<evidence type="ECO:0000259" key="11">
    <source>
        <dbReference type="PROSITE" id="PS50192"/>
    </source>
</evidence>
<feature type="domain" description="T-SNARE coiled-coil homology" evidence="11">
    <location>
        <begin position="401"/>
        <end position="463"/>
    </location>
</feature>
<dbReference type="GO" id="GO:0005484">
    <property type="term" value="F:SNAP receptor activity"/>
    <property type="evidence" value="ECO:0007669"/>
    <property type="project" value="InterPro"/>
</dbReference>
<dbReference type="EMBL" id="JAQIZT010000010">
    <property type="protein sequence ID" value="KAJ6980743.1"/>
    <property type="molecule type" value="Genomic_DNA"/>
</dbReference>
<keyword evidence="5" id="KW-0653">Protein transport</keyword>
<evidence type="ECO:0000256" key="10">
    <source>
        <dbReference type="SAM" id="Phobius"/>
    </source>
</evidence>
<keyword evidence="13" id="KW-1185">Reference proteome</keyword>
<evidence type="ECO:0000313" key="12">
    <source>
        <dbReference type="EMBL" id="KAJ6980743.1"/>
    </source>
</evidence>
<dbReference type="InterPro" id="IPR000727">
    <property type="entry name" value="T_SNARE_dom"/>
</dbReference>
<evidence type="ECO:0000256" key="6">
    <source>
        <dbReference type="ARBA" id="ARBA00022989"/>
    </source>
</evidence>
<evidence type="ECO:0000256" key="2">
    <source>
        <dbReference type="ARBA" id="ARBA00004211"/>
    </source>
</evidence>
<feature type="transmembrane region" description="Helical" evidence="10">
    <location>
        <begin position="170"/>
        <end position="189"/>
    </location>
</feature>
<evidence type="ECO:0000256" key="4">
    <source>
        <dbReference type="ARBA" id="ARBA00022692"/>
    </source>
</evidence>
<dbReference type="Proteomes" id="UP001164929">
    <property type="component" value="Chromosome 10"/>
</dbReference>
<feature type="transmembrane region" description="Helical" evidence="10">
    <location>
        <begin position="77"/>
        <end position="99"/>
    </location>
</feature>
<protein>
    <recommendedName>
        <fullName evidence="11">t-SNARE coiled-coil homology domain-containing protein</fullName>
    </recommendedName>
</protein>
<dbReference type="InterPro" id="IPR044766">
    <property type="entry name" value="NPSN/SNAP25-like_N_SNARE"/>
</dbReference>
<feature type="transmembrane region" description="Helical" evidence="10">
    <location>
        <begin position="111"/>
        <end position="132"/>
    </location>
</feature>
<dbReference type="InterPro" id="IPR004853">
    <property type="entry name" value="Sugar_P_trans_dom"/>
</dbReference>
<feature type="transmembrane region" description="Helical" evidence="10">
    <location>
        <begin position="201"/>
        <end position="229"/>
    </location>
</feature>
<feature type="transmembrane region" description="Helical" evidence="10">
    <location>
        <begin position="473"/>
        <end position="493"/>
    </location>
</feature>
<comment type="similarity">
    <text evidence="9">Belongs to the novel plant SNARE family.</text>
</comment>
<gene>
    <name evidence="12" type="ORF">NC653_024176</name>
</gene>
<feature type="transmembrane region" description="Helical" evidence="10">
    <location>
        <begin position="51"/>
        <end position="71"/>
    </location>
</feature>
<evidence type="ECO:0000256" key="8">
    <source>
        <dbReference type="ARBA" id="ARBA00023136"/>
    </source>
</evidence>
<keyword evidence="6 10" id="KW-1133">Transmembrane helix</keyword>
<dbReference type="PROSITE" id="PS50192">
    <property type="entry name" value="T_SNARE"/>
    <property type="match status" value="1"/>
</dbReference>
<evidence type="ECO:0000256" key="5">
    <source>
        <dbReference type="ARBA" id="ARBA00022927"/>
    </source>
</evidence>
<dbReference type="PANTHER" id="PTHR11132">
    <property type="entry name" value="SOLUTE CARRIER FAMILY 35"/>
    <property type="match status" value="1"/>
</dbReference>
<evidence type="ECO:0000256" key="3">
    <source>
        <dbReference type="ARBA" id="ARBA00022448"/>
    </source>
</evidence>
<dbReference type="InterPro" id="IPR050186">
    <property type="entry name" value="TPT_transporter"/>
</dbReference>
<dbReference type="SMART" id="SM00397">
    <property type="entry name" value="t_SNARE"/>
    <property type="match status" value="1"/>
</dbReference>
<comment type="subcellular location">
    <subcellularLocation>
        <location evidence="1">Membrane</location>
        <topology evidence="1">Multi-pass membrane protein</topology>
    </subcellularLocation>
    <subcellularLocation>
        <location evidence="2">Membrane</location>
        <topology evidence="2">Single-pass type IV membrane protein</topology>
    </subcellularLocation>
</comment>
<dbReference type="FunFam" id="1.20.5.110:FF:000021">
    <property type="entry name" value="novel plant SNARE 11"/>
    <property type="match status" value="1"/>
</dbReference>
<evidence type="ECO:0000313" key="13">
    <source>
        <dbReference type="Proteomes" id="UP001164929"/>
    </source>
</evidence>
<keyword evidence="7" id="KW-0175">Coiled coil</keyword>
<keyword evidence="3" id="KW-0813">Transport</keyword>
<dbReference type="CDD" id="cd15861">
    <property type="entry name" value="SNARE_SNAP25N_23N_29N_SEC9N"/>
    <property type="match status" value="1"/>
</dbReference>
<keyword evidence="8 10" id="KW-0472">Membrane</keyword>
<dbReference type="InterPro" id="IPR056173">
    <property type="entry name" value="Sec20_C"/>
</dbReference>
<evidence type="ECO:0000256" key="9">
    <source>
        <dbReference type="ARBA" id="ARBA00061068"/>
    </source>
</evidence>
<reference evidence="12" key="1">
    <citation type="journal article" date="2023" name="Mol. Ecol. Resour.">
        <title>Chromosome-level genome assembly of a triploid poplar Populus alba 'Berolinensis'.</title>
        <authorList>
            <person name="Chen S."/>
            <person name="Yu Y."/>
            <person name="Wang X."/>
            <person name="Wang S."/>
            <person name="Zhang T."/>
            <person name="Zhou Y."/>
            <person name="He R."/>
            <person name="Meng N."/>
            <person name="Wang Y."/>
            <person name="Liu W."/>
            <person name="Liu Z."/>
            <person name="Liu J."/>
            <person name="Guo Q."/>
            <person name="Huang H."/>
            <person name="Sederoff R.R."/>
            <person name="Wang G."/>
            <person name="Qu G."/>
            <person name="Chen S."/>
        </authorList>
    </citation>
    <scope>NUCLEOTIDE SEQUENCE</scope>
    <source>
        <strain evidence="12">SC-2020</strain>
    </source>
</reference>
<keyword evidence="4 10" id="KW-0812">Transmembrane</keyword>
<organism evidence="12 13">
    <name type="scientific">Populus alba x Populus x berolinensis</name>
    <dbReference type="NCBI Taxonomy" id="444605"/>
    <lineage>
        <taxon>Eukaryota</taxon>
        <taxon>Viridiplantae</taxon>
        <taxon>Streptophyta</taxon>
        <taxon>Embryophyta</taxon>
        <taxon>Tracheophyta</taxon>
        <taxon>Spermatophyta</taxon>
        <taxon>Magnoliopsida</taxon>
        <taxon>eudicotyledons</taxon>
        <taxon>Gunneridae</taxon>
        <taxon>Pentapetalae</taxon>
        <taxon>rosids</taxon>
        <taxon>fabids</taxon>
        <taxon>Malpighiales</taxon>
        <taxon>Salicaceae</taxon>
        <taxon>Saliceae</taxon>
        <taxon>Populus</taxon>
    </lineage>
</organism>
<evidence type="ECO:0000256" key="7">
    <source>
        <dbReference type="ARBA" id="ARBA00023054"/>
    </source>
</evidence>
<feature type="transmembrane region" description="Helical" evidence="10">
    <location>
        <begin position="241"/>
        <end position="264"/>
    </location>
</feature>
<sequence>MMMVNKPLVLTYLYLLIYVLLSSGVILYNKEAVAFFLIRVFKVVSPVKMTLEIYITCVVPISAFFAASLWFGNTAYLYISVAFIQMLKALMPVATFIMAVMCGTDKARCDVFSNMLLVSVGVVISSYGEIHFNGVGTLYQVTGIFAEALRLVLTQVLLQKKGLTLNPITSLYYIAPCSFVFLCAPWYVLEKPGMEVSQIQFNFWIFFSNALCALALNFSIFLVIGRTGAVTIRVAGVLKDWILIALSTVIFPESTITGLISLAMQLCRCRVHIMVNVGLLDYGVDSFIKDSELQHILKEGNNPLFTSVLRLQPSSAKTIVDMKKGLPEGVTILKILIGQSKQLGELTGRMKECKRYMNRLDNKKKLRSLTWELEQVNLLAEENVRMASGYVTNQELVDAGMKTMNETDQAIERSKQVVEQTIEVGTQTAVTLKGQTEQMGRIVNELDTIQFSIKKASQLVKEIGRQVATDKCIMLFLLLIVCGVIAIIIVKVVNPSNKNIRDIPGLAPPAPSRRLL</sequence>
<dbReference type="Gene3D" id="1.20.5.110">
    <property type="match status" value="1"/>
</dbReference>
<dbReference type="GO" id="GO:0031201">
    <property type="term" value="C:SNARE complex"/>
    <property type="evidence" value="ECO:0007669"/>
    <property type="project" value="InterPro"/>
</dbReference>
<dbReference type="SUPFAM" id="SSF58038">
    <property type="entry name" value="SNARE fusion complex"/>
    <property type="match status" value="1"/>
</dbReference>